<accession>A0A358DVP7</accession>
<dbReference type="RefSeq" id="WP_044448656.1">
    <property type="nucleotide sequence ID" value="NZ_CALBIY010000091.1"/>
</dbReference>
<comment type="caution">
    <text evidence="3">The sequence shown here is derived from an EMBL/GenBank/DDBJ whole genome shotgun (WGS) entry which is preliminary data.</text>
</comment>
<gene>
    <name evidence="3" type="ORF">DEB45_03740</name>
</gene>
<dbReference type="NCBIfam" id="TIGR04215">
    <property type="entry name" value="choice_anch_A"/>
    <property type="match status" value="2"/>
</dbReference>
<dbReference type="EMBL" id="DONK01000052">
    <property type="protein sequence ID" value="HBU50351.1"/>
    <property type="molecule type" value="Genomic_DNA"/>
</dbReference>
<name>A0A358DVP7_9ALTE</name>
<dbReference type="Pfam" id="PF20597">
    <property type="entry name" value="pAdhesive_15"/>
    <property type="match status" value="1"/>
</dbReference>
<evidence type="ECO:0000256" key="1">
    <source>
        <dbReference type="SAM" id="SignalP"/>
    </source>
</evidence>
<evidence type="ECO:0000313" key="3">
    <source>
        <dbReference type="EMBL" id="HBU50351.1"/>
    </source>
</evidence>
<evidence type="ECO:0000259" key="2">
    <source>
        <dbReference type="Pfam" id="PF20597"/>
    </source>
</evidence>
<sequence>MRNTLYAALVVVATLSAPPLSNAAEITLSEAFDYNAFILGDYTGYKSDVEGNLAVGGNLTVSDFDVGLQLAPDLTASSLYVGGDISYVNGTIRNGQTTVSGDMVATGVTFEGGINADGSVLLTESKVNEGDIFSGATVSLQSAEVVEGDVAASDLVQTNSSINKGDATLSQSATLVNSEISNGTLTANSVSMDADSTANSVSAIATLSATTFETIDFDAIAAEVFAQSTAFGDMLINGTTTYYCAGETHCTADSVDGIVFSGNDAINIYSIDAEILSTGNKSITYDFSTTSYNIINVTGDVVELFNTGFYNTAFDGQYVDNDPGIDYRHDGTYTNNILFNFIEATELNLYSVGVKGSILAPYADVNFYNGHVDGNLIAASLSTPEVYLTNETGETYLAPTGQINNYSFGAIHVPEPASIAFLLSASFLLLRRSRLECEA</sequence>
<feature type="domain" description="Choice-of-anchor A" evidence="2">
    <location>
        <begin position="99"/>
        <end position="382"/>
    </location>
</feature>
<dbReference type="InterPro" id="IPR026588">
    <property type="entry name" value="Choice_anch_A"/>
</dbReference>
<feature type="signal peptide" evidence="1">
    <location>
        <begin position="1"/>
        <end position="23"/>
    </location>
</feature>
<protein>
    <submittedName>
        <fullName evidence="3">Choice-of-anchor A family protein</fullName>
    </submittedName>
</protein>
<dbReference type="Proteomes" id="UP000264779">
    <property type="component" value="Unassembled WGS sequence"/>
</dbReference>
<organism evidence="3 4">
    <name type="scientific">Alteromonas australica</name>
    <dbReference type="NCBI Taxonomy" id="589873"/>
    <lineage>
        <taxon>Bacteria</taxon>
        <taxon>Pseudomonadati</taxon>
        <taxon>Pseudomonadota</taxon>
        <taxon>Gammaproteobacteria</taxon>
        <taxon>Alteromonadales</taxon>
        <taxon>Alteromonadaceae</taxon>
        <taxon>Alteromonas/Salinimonas group</taxon>
        <taxon>Alteromonas</taxon>
    </lineage>
</organism>
<keyword evidence="1" id="KW-0732">Signal</keyword>
<evidence type="ECO:0000313" key="4">
    <source>
        <dbReference type="Proteomes" id="UP000264779"/>
    </source>
</evidence>
<dbReference type="KEGG" id="aaus:EP12_16725"/>
<dbReference type="OrthoDB" id="5755975at2"/>
<proteinExistence type="predicted"/>
<reference evidence="3 4" key="1">
    <citation type="journal article" date="2018" name="Nat. Biotechnol.">
        <title>A standardized bacterial taxonomy based on genome phylogeny substantially revises the tree of life.</title>
        <authorList>
            <person name="Parks D.H."/>
            <person name="Chuvochina M."/>
            <person name="Waite D.W."/>
            <person name="Rinke C."/>
            <person name="Skarshewski A."/>
            <person name="Chaumeil P.A."/>
            <person name="Hugenholtz P."/>
        </authorList>
    </citation>
    <scope>NUCLEOTIDE SEQUENCE [LARGE SCALE GENOMIC DNA]</scope>
    <source>
        <strain evidence="3">UBA11621</strain>
    </source>
</reference>
<dbReference type="AlphaFoldDB" id="A0A358DVP7"/>
<feature type="chain" id="PRO_5030066942" evidence="1">
    <location>
        <begin position="24"/>
        <end position="439"/>
    </location>
</feature>